<sequence length="126" mass="14431">MQAVRIIIQMAILCLFYEIGKWCTSFFHLPIPGSIIGMLLLFLLLLTGVLNERLLLDGSGFYLRHFSFFFLPLSVSAIVLGPYFIKYGWKLVIVLIVSGVIGFLATSISAEGFIRWKEKRKYDRSY</sequence>
<reference evidence="7 8" key="1">
    <citation type="submission" date="2015-08" db="EMBL/GenBank/DDBJ databases">
        <title>Draft Genome Sequence of Bacillus vietnamensis UCD-SED5.</title>
        <authorList>
            <person name="Lee R.D."/>
            <person name="Jospin G."/>
            <person name="Lang J.M."/>
            <person name="Coil D.A."/>
            <person name="Eisen J.A."/>
        </authorList>
    </citation>
    <scope>NUCLEOTIDE SEQUENCE [LARGE SCALE GENOMIC DNA]</scope>
    <source>
        <strain evidence="7 8">UCD-SED5</strain>
    </source>
</reference>
<gene>
    <name evidence="7" type="ORF">AM506_08450</name>
</gene>
<dbReference type="OrthoDB" id="3176438at2"/>
<evidence type="ECO:0000256" key="6">
    <source>
        <dbReference type="SAM" id="Phobius"/>
    </source>
</evidence>
<dbReference type="PANTHER" id="PTHR33931:SF2">
    <property type="entry name" value="HOLIN-LIKE PROTEIN CIDA"/>
    <property type="match status" value="1"/>
</dbReference>
<dbReference type="PANTHER" id="PTHR33931">
    <property type="entry name" value="HOLIN-LIKE PROTEIN CIDA-RELATED"/>
    <property type="match status" value="1"/>
</dbReference>
<evidence type="ECO:0008006" key="9">
    <source>
        <dbReference type="Google" id="ProtNLM"/>
    </source>
</evidence>
<name>A0A0P6W554_9BACI</name>
<dbReference type="Proteomes" id="UP000050398">
    <property type="component" value="Unassembled WGS sequence"/>
</dbReference>
<dbReference type="EMBL" id="LIXZ01000005">
    <property type="protein sequence ID" value="KPL60085.1"/>
    <property type="molecule type" value="Genomic_DNA"/>
</dbReference>
<evidence type="ECO:0000256" key="3">
    <source>
        <dbReference type="ARBA" id="ARBA00022692"/>
    </source>
</evidence>
<keyword evidence="5 6" id="KW-0472">Membrane</keyword>
<dbReference type="Pfam" id="PF03788">
    <property type="entry name" value="LrgA"/>
    <property type="match status" value="1"/>
</dbReference>
<keyword evidence="4 6" id="KW-1133">Transmembrane helix</keyword>
<dbReference type="InterPro" id="IPR005538">
    <property type="entry name" value="LrgA/CidA"/>
</dbReference>
<comment type="subcellular location">
    <subcellularLocation>
        <location evidence="1">Cell membrane</location>
        <topology evidence="1">Multi-pass membrane protein</topology>
    </subcellularLocation>
</comment>
<feature type="transmembrane region" description="Helical" evidence="6">
    <location>
        <begin position="62"/>
        <end position="85"/>
    </location>
</feature>
<protein>
    <recommendedName>
        <fullName evidence="9">Holin-like protein</fullName>
    </recommendedName>
</protein>
<evidence type="ECO:0000313" key="8">
    <source>
        <dbReference type="Proteomes" id="UP000050398"/>
    </source>
</evidence>
<evidence type="ECO:0000256" key="5">
    <source>
        <dbReference type="ARBA" id="ARBA00023136"/>
    </source>
</evidence>
<organism evidence="7 8">
    <name type="scientific">Rossellomorea vietnamensis</name>
    <dbReference type="NCBI Taxonomy" id="218284"/>
    <lineage>
        <taxon>Bacteria</taxon>
        <taxon>Bacillati</taxon>
        <taxon>Bacillota</taxon>
        <taxon>Bacilli</taxon>
        <taxon>Bacillales</taxon>
        <taxon>Bacillaceae</taxon>
        <taxon>Rossellomorea</taxon>
    </lineage>
</organism>
<dbReference type="AlphaFoldDB" id="A0A0P6W554"/>
<dbReference type="PATRIC" id="fig|218284.4.peg.3317"/>
<evidence type="ECO:0000256" key="2">
    <source>
        <dbReference type="ARBA" id="ARBA00022475"/>
    </source>
</evidence>
<dbReference type="GO" id="GO:0005886">
    <property type="term" value="C:plasma membrane"/>
    <property type="evidence" value="ECO:0007669"/>
    <property type="project" value="UniProtKB-SubCell"/>
</dbReference>
<accession>A0A0P6W554</accession>
<evidence type="ECO:0000256" key="1">
    <source>
        <dbReference type="ARBA" id="ARBA00004651"/>
    </source>
</evidence>
<keyword evidence="3 6" id="KW-0812">Transmembrane</keyword>
<comment type="caution">
    <text evidence="7">The sequence shown here is derived from an EMBL/GenBank/DDBJ whole genome shotgun (WGS) entry which is preliminary data.</text>
</comment>
<feature type="transmembrane region" description="Helical" evidence="6">
    <location>
        <begin position="91"/>
        <end position="114"/>
    </location>
</feature>
<keyword evidence="2" id="KW-1003">Cell membrane</keyword>
<evidence type="ECO:0000256" key="4">
    <source>
        <dbReference type="ARBA" id="ARBA00022989"/>
    </source>
</evidence>
<proteinExistence type="predicted"/>
<evidence type="ECO:0000313" key="7">
    <source>
        <dbReference type="EMBL" id="KPL60085.1"/>
    </source>
</evidence>
<feature type="transmembrane region" description="Helical" evidence="6">
    <location>
        <begin position="30"/>
        <end position="50"/>
    </location>
</feature>
<dbReference type="RefSeq" id="WP_060672054.1">
    <property type="nucleotide sequence ID" value="NZ_JBCNGU010000018.1"/>
</dbReference>